<accession>A0A212AIH5</accession>
<name>A0A212AIH5_9RHOB</name>
<dbReference type="NCBIfam" id="NF045541">
    <property type="entry name" value="scaf_prot_MCP2"/>
    <property type="match status" value="1"/>
</dbReference>
<organism evidence="2 3">
    <name type="scientific">Haematobacter missouriensis</name>
    <dbReference type="NCBI Taxonomy" id="366616"/>
    <lineage>
        <taxon>Bacteria</taxon>
        <taxon>Pseudomonadati</taxon>
        <taxon>Pseudomonadota</taxon>
        <taxon>Alphaproteobacteria</taxon>
        <taxon>Rhodobacterales</taxon>
        <taxon>Paracoccaceae</taxon>
        <taxon>Haematobacter</taxon>
    </lineage>
</organism>
<dbReference type="Pfam" id="PF25209">
    <property type="entry name" value="Phage_capsid_4"/>
    <property type="match status" value="1"/>
</dbReference>
<dbReference type="AlphaFoldDB" id="A0A212AIH5"/>
<feature type="compositionally biased region" description="Polar residues" evidence="1">
    <location>
        <begin position="190"/>
        <end position="204"/>
    </location>
</feature>
<dbReference type="STRING" id="366616.CG51_00740"/>
<protein>
    <submittedName>
        <fullName evidence="2">Peptidase U35</fullName>
    </submittedName>
</protein>
<dbReference type="RefSeq" id="WP_035743970.1">
    <property type="nucleotide sequence ID" value="NZ_CALUEG010000026.1"/>
</dbReference>
<feature type="compositionally biased region" description="Low complexity" evidence="1">
    <location>
        <begin position="231"/>
        <end position="258"/>
    </location>
</feature>
<reference evidence="2 3" key="1">
    <citation type="submission" date="2016-11" db="EMBL/GenBank/DDBJ databases">
        <title>Comparison of Traditional DNA-DNA Hybridization with In Silico Genomic Analysis.</title>
        <authorList>
            <person name="Nicholson A.C."/>
            <person name="Sammons S."/>
            <person name="Humrighouse B.W."/>
            <person name="Graziano J."/>
            <person name="Lasker B."/>
            <person name="Whitney A.M."/>
            <person name="Mcquiston J.R."/>
        </authorList>
    </citation>
    <scope>NUCLEOTIDE SEQUENCE [LARGE SCALE GENOMIC DNA]</scope>
    <source>
        <strain evidence="2 3">H2381</strain>
    </source>
</reference>
<gene>
    <name evidence="2" type="ORF">CDV52_18770</name>
</gene>
<dbReference type="OrthoDB" id="9806592at2"/>
<dbReference type="EMBL" id="NIPX01000044">
    <property type="protein sequence ID" value="OWJ81304.1"/>
    <property type="molecule type" value="Genomic_DNA"/>
</dbReference>
<sequence length="691" mass="74490">MPTDQIIDLPVIGRAGSLHAVDEASRTFEVLWTTGAQVRRYSWARDEEFDEELVVSPNAMRLDRLNGGAPFLNSHASWSLRSILGVVEDGSIRIEAGRAFARIRLSERDEVEDIWRDIKAGIIRNVSVGYRVHRFERVAKADRSDGGTRALYRAVDWEPLEISAVAIGADAAAGIRAEPGDRETRLHPCTITNRADAGSTTLGANITEKGHTMPQANPATEDGDRDDAAREAAPSQQASPQPAPANPAASPAPAAPDADAIRAEERRRSGDIMALCRHAGLADMADDLIGRGVSIDDARAAVLDKLVDSDPAGRTAEPAPAQARDGGAAEIAYRDAVSNALLHRHNPGAHALDTGAREFRGLTLLEMARHAIERRGGSTRGLSKIEVARAAFEQRATGYHSTSDFPAILANVANTTLRQAYASTPRTFGAWARRATITDFKPVQRTQLGGAPDLQRVLESGEFQYGTIGEGREVYALATYGRIVAITRQVLINDDLDAFTRLPASFGASAADLESDIVYSILMQNPAMGDGKALFHADHNNMGTASAISEAALASAYRAFGQHKGLEDRLISILPRYLLTPPGPRAVEARKQVTATTPSSTAEVNTFSGRLEVIEEPRLIPATGQDPWFLAADPSRIDTVEYAYLDGQEGVFTETRTGFEVDGLEIKARHDFAAKAIDWRGLYRNAGAAPA</sequence>
<comment type="caution">
    <text evidence="2">The sequence shown here is derived from an EMBL/GenBank/DDBJ whole genome shotgun (WGS) entry which is preliminary data.</text>
</comment>
<evidence type="ECO:0000313" key="2">
    <source>
        <dbReference type="EMBL" id="OWJ81304.1"/>
    </source>
</evidence>
<feature type="region of interest" description="Disordered" evidence="1">
    <location>
        <begin position="178"/>
        <end position="259"/>
    </location>
</feature>
<evidence type="ECO:0000313" key="3">
    <source>
        <dbReference type="Proteomes" id="UP000196640"/>
    </source>
</evidence>
<evidence type="ECO:0000256" key="1">
    <source>
        <dbReference type="SAM" id="MobiDB-lite"/>
    </source>
</evidence>
<dbReference type="Proteomes" id="UP000196640">
    <property type="component" value="Unassembled WGS sequence"/>
</dbReference>
<proteinExistence type="predicted"/>